<name>A0A1T4MPM9_9HYPH</name>
<dbReference type="GO" id="GO:0016779">
    <property type="term" value="F:nucleotidyltransferase activity"/>
    <property type="evidence" value="ECO:0007669"/>
    <property type="project" value="UniProtKB-KW"/>
</dbReference>
<proteinExistence type="predicted"/>
<keyword evidence="1" id="KW-0460">Magnesium</keyword>
<keyword evidence="3" id="KW-0808">Transferase</keyword>
<keyword evidence="3" id="KW-0548">Nucleotidyltransferase</keyword>
<dbReference type="InterPro" id="IPR029044">
    <property type="entry name" value="Nucleotide-diphossugar_trans"/>
</dbReference>
<evidence type="ECO:0000313" key="4">
    <source>
        <dbReference type="Proteomes" id="UP000190135"/>
    </source>
</evidence>
<dbReference type="Pfam" id="PF12804">
    <property type="entry name" value="NTP_transf_3"/>
    <property type="match status" value="1"/>
</dbReference>
<dbReference type="PANTHER" id="PTHR43777">
    <property type="entry name" value="MOLYBDENUM COFACTOR CYTIDYLYLTRANSFERASE"/>
    <property type="match status" value="1"/>
</dbReference>
<sequence>MTESPPRIAALVLAAGLSRRMGENKLLARVEGRPLVRRVVDRVVVAGLGEVIVVVGHQAGEVRQALDGLPVRFVENSHHALGLSTSLRAGIAALGADVDGALVCLGDMPDIDAGLIARLVAAFAPEEGRAAVAPVRNGRRGHPVLWGRRFFPELLTLSGDVGARELFQRHRGAIAEVTVESDGIFTDLDTPADLAAWRSRSGDLL</sequence>
<dbReference type="AlphaFoldDB" id="A0A1T4MPM9"/>
<dbReference type="OrthoDB" id="9779263at2"/>
<evidence type="ECO:0000259" key="2">
    <source>
        <dbReference type="Pfam" id="PF12804"/>
    </source>
</evidence>
<evidence type="ECO:0000256" key="1">
    <source>
        <dbReference type="ARBA" id="ARBA00022842"/>
    </source>
</evidence>
<dbReference type="PANTHER" id="PTHR43777:SF1">
    <property type="entry name" value="MOLYBDENUM COFACTOR CYTIDYLYLTRANSFERASE"/>
    <property type="match status" value="1"/>
</dbReference>
<gene>
    <name evidence="3" type="ORF">SAMN05428963_102228</name>
</gene>
<evidence type="ECO:0000313" key="3">
    <source>
        <dbReference type="EMBL" id="SJZ68999.1"/>
    </source>
</evidence>
<dbReference type="Gene3D" id="3.90.550.10">
    <property type="entry name" value="Spore Coat Polysaccharide Biosynthesis Protein SpsA, Chain A"/>
    <property type="match status" value="1"/>
</dbReference>
<reference evidence="3 4" key="1">
    <citation type="submission" date="2017-02" db="EMBL/GenBank/DDBJ databases">
        <authorList>
            <person name="Peterson S.W."/>
        </authorList>
    </citation>
    <scope>NUCLEOTIDE SEQUENCE [LARGE SCALE GENOMIC DNA]</scope>
    <source>
        <strain evidence="3 4">USBA 369</strain>
    </source>
</reference>
<keyword evidence="4" id="KW-1185">Reference proteome</keyword>
<feature type="domain" description="MobA-like NTP transferase" evidence="2">
    <location>
        <begin position="10"/>
        <end position="170"/>
    </location>
</feature>
<dbReference type="CDD" id="cd04182">
    <property type="entry name" value="GT_2_like_f"/>
    <property type="match status" value="1"/>
</dbReference>
<dbReference type="Proteomes" id="UP000190135">
    <property type="component" value="Unassembled WGS sequence"/>
</dbReference>
<dbReference type="EMBL" id="FUXL01000002">
    <property type="protein sequence ID" value="SJZ68999.1"/>
    <property type="molecule type" value="Genomic_DNA"/>
</dbReference>
<dbReference type="STRING" id="1365950.SAMN05428963_102228"/>
<dbReference type="SUPFAM" id="SSF53448">
    <property type="entry name" value="Nucleotide-diphospho-sugar transferases"/>
    <property type="match status" value="1"/>
</dbReference>
<organism evidence="3 4">
    <name type="scientific">Consotaella salsifontis</name>
    <dbReference type="NCBI Taxonomy" id="1365950"/>
    <lineage>
        <taxon>Bacteria</taxon>
        <taxon>Pseudomonadati</taxon>
        <taxon>Pseudomonadota</taxon>
        <taxon>Alphaproteobacteria</taxon>
        <taxon>Hyphomicrobiales</taxon>
        <taxon>Aurantimonadaceae</taxon>
        <taxon>Consotaella</taxon>
    </lineage>
</organism>
<protein>
    <submittedName>
        <fullName evidence="3">Molybdenum cofactor cytidylyltransferase</fullName>
    </submittedName>
</protein>
<accession>A0A1T4MPM9</accession>
<dbReference type="RefSeq" id="WP_078706913.1">
    <property type="nucleotide sequence ID" value="NZ_FUXL01000002.1"/>
</dbReference>
<dbReference type="InterPro" id="IPR025877">
    <property type="entry name" value="MobA-like_NTP_Trfase"/>
</dbReference>